<gene>
    <name evidence="1" type="ORF">HP397_06180</name>
</gene>
<accession>A0A7Z0TCJ8</accession>
<dbReference type="RefSeq" id="WP_067320033.1">
    <property type="nucleotide sequence ID" value="NZ_CBCRWS010000048.1"/>
</dbReference>
<comment type="caution">
    <text evidence="1">The sequence shown here is derived from an EMBL/GenBank/DDBJ whole genome shotgun (WGS) entry which is preliminary data.</text>
</comment>
<reference evidence="1 2" key="1">
    <citation type="submission" date="2020-05" db="EMBL/GenBank/DDBJ databases">
        <title>Streptobacillus felis strain LHL191014123.</title>
        <authorList>
            <person name="Fawzy A."/>
            <person name="Rau J."/>
            <person name="Risse K."/>
            <person name="Schauerte N."/>
            <person name="Geiger C."/>
            <person name="Blom J."/>
            <person name="Imirzalioglu C."/>
            <person name="Falgenhauer J."/>
            <person name="Bach A."/>
            <person name="Herden C."/>
            <person name="Eisenberg T."/>
        </authorList>
    </citation>
    <scope>NUCLEOTIDE SEQUENCE [LARGE SCALE GENOMIC DNA]</scope>
    <source>
        <strain evidence="1 2">LHL191014123</strain>
    </source>
</reference>
<dbReference type="OrthoDB" id="95326at2"/>
<dbReference type="AlphaFoldDB" id="A0A7Z0TCJ8"/>
<evidence type="ECO:0000313" key="1">
    <source>
        <dbReference type="EMBL" id="NYV28388.1"/>
    </source>
</evidence>
<keyword evidence="2" id="KW-1185">Reference proteome</keyword>
<sequence length="151" mass="17684">MKGKLVNPNNISDMDVMNARSQASMAALLQKIGKGKRKKEVTLSKGSQKYLEQMIGEMKKQMVMYEKHLPNLFQFFSYVEKSLHVGKKEKRPKEKVLALSFEEYDLIVKQMKDVIKGLALEKSKLKWYNIIKKTMFNMMTKQTEELLKEMK</sequence>
<protein>
    <submittedName>
        <fullName evidence="1">Viral A-type inclusion protein</fullName>
    </submittedName>
</protein>
<organism evidence="1 2">
    <name type="scientific">Streptobacillus felis</name>
    <dbReference type="NCBI Taxonomy" id="1384509"/>
    <lineage>
        <taxon>Bacteria</taxon>
        <taxon>Fusobacteriati</taxon>
        <taxon>Fusobacteriota</taxon>
        <taxon>Fusobacteriia</taxon>
        <taxon>Fusobacteriales</taxon>
        <taxon>Leptotrichiaceae</taxon>
        <taxon>Streptobacillus</taxon>
    </lineage>
</organism>
<name>A0A7Z0TCJ8_9FUSO</name>
<proteinExistence type="predicted"/>
<dbReference type="Proteomes" id="UP000526184">
    <property type="component" value="Unassembled WGS sequence"/>
</dbReference>
<evidence type="ECO:0000313" key="2">
    <source>
        <dbReference type="Proteomes" id="UP000526184"/>
    </source>
</evidence>
<dbReference type="EMBL" id="JABMKT010000041">
    <property type="protein sequence ID" value="NYV28388.1"/>
    <property type="molecule type" value="Genomic_DNA"/>
</dbReference>